<dbReference type="AlphaFoldDB" id="A0ABD2NUJ8"/>
<evidence type="ECO:0000256" key="10">
    <source>
        <dbReference type="ARBA" id="ARBA00022842"/>
    </source>
</evidence>
<keyword evidence="8" id="KW-0479">Metal-binding</keyword>
<evidence type="ECO:0000256" key="9">
    <source>
        <dbReference type="ARBA" id="ARBA00022741"/>
    </source>
</evidence>
<comment type="function">
    <text evidence="14">Adds a GMP to the 5'-end of tRNA(His) after transcription and RNase P cleavage. This step is essential for proper recognition of the tRNA and for the fidelity of protein synthesis. Also functions as a guanyl-nucleotide exchange factor/GEF for the MFN1 and MFN2 mitofusins thereby regulating mitochondrial fusion. By regulating both mitochondrial dynamics and bioenergetic function, it contributes to cell survival following oxidative stress.</text>
</comment>
<dbReference type="GO" id="GO:0046872">
    <property type="term" value="F:metal ion binding"/>
    <property type="evidence" value="ECO:0007669"/>
    <property type="project" value="UniProtKB-KW"/>
</dbReference>
<evidence type="ECO:0000313" key="19">
    <source>
        <dbReference type="Proteomes" id="UP001516400"/>
    </source>
</evidence>
<sequence length="307" mass="36364">MTIGGIRKYKELLRFFHRGRMAKSKFEYVKSFESEDKLLPNCWIVVRVDGKSFHKFSEKHEFEKPNDIRALHLMNRAAVKVMEHFKDIVISYGDSDEFSFILRKDTEIFNRRGFKIMTYINSLFSSSYVYCWKQHFDVKLKFPPFFDARIILYPTDENLRDYLSWRQVDCHINNLYNTTFWALVLKGGLTNQEAEKRLCGTVTADKNEILFSEFNINYNDEPEIFKKGTILLRKKIRSPNSDHFKKVIIPLHEDLISEKFWNIHSEILTIKSGQEYAYDSVEALPELVLSQLHLVKKDKCNDEIKST</sequence>
<evidence type="ECO:0000256" key="4">
    <source>
        <dbReference type="ARBA" id="ARBA00022310"/>
    </source>
</evidence>
<evidence type="ECO:0000313" key="18">
    <source>
        <dbReference type="EMBL" id="KAL3282289.1"/>
    </source>
</evidence>
<comment type="catalytic activity">
    <reaction evidence="13">
        <text>a 5'-end ribonucleotide-tRNA(His) + GTP + ATP + H2O = a 5'-end phospho-guanosine-ribonucleotide-tRNA(His) + AMP + 2 diphosphate + H(+)</text>
        <dbReference type="Rhea" id="RHEA:54564"/>
        <dbReference type="Rhea" id="RHEA-COMP:14193"/>
        <dbReference type="Rhea" id="RHEA-COMP:14917"/>
        <dbReference type="ChEBI" id="CHEBI:15377"/>
        <dbReference type="ChEBI" id="CHEBI:15378"/>
        <dbReference type="ChEBI" id="CHEBI:30616"/>
        <dbReference type="ChEBI" id="CHEBI:33019"/>
        <dbReference type="ChEBI" id="CHEBI:37565"/>
        <dbReference type="ChEBI" id="CHEBI:138282"/>
        <dbReference type="ChEBI" id="CHEBI:141847"/>
        <dbReference type="ChEBI" id="CHEBI:456215"/>
        <dbReference type="EC" id="2.7.7.79"/>
    </reaction>
</comment>
<evidence type="ECO:0000259" key="17">
    <source>
        <dbReference type="Pfam" id="PF14413"/>
    </source>
</evidence>
<protein>
    <recommendedName>
        <fullName evidence="4">Probable tRNA(His) guanylyltransferase</fullName>
        <ecNumber evidence="3">2.7.7.79</ecNumber>
    </recommendedName>
    <alternativeName>
        <fullName evidence="12">tRNA-histidine guanylyltransferase</fullName>
    </alternativeName>
</protein>
<evidence type="ECO:0000256" key="5">
    <source>
        <dbReference type="ARBA" id="ARBA00022679"/>
    </source>
</evidence>
<evidence type="ECO:0000259" key="16">
    <source>
        <dbReference type="Pfam" id="PF04446"/>
    </source>
</evidence>
<comment type="caution">
    <text evidence="18">The sequence shown here is derived from an EMBL/GenBank/DDBJ whole genome shotgun (WGS) entry which is preliminary data.</text>
</comment>
<dbReference type="EC" id="2.7.7.79" evidence="3"/>
<evidence type="ECO:0000256" key="6">
    <source>
        <dbReference type="ARBA" id="ARBA00022694"/>
    </source>
</evidence>
<dbReference type="Pfam" id="PF14413">
    <property type="entry name" value="Thg1C"/>
    <property type="match status" value="1"/>
</dbReference>
<keyword evidence="9" id="KW-0547">Nucleotide-binding</keyword>
<evidence type="ECO:0000256" key="8">
    <source>
        <dbReference type="ARBA" id="ARBA00022723"/>
    </source>
</evidence>
<evidence type="ECO:0000256" key="12">
    <source>
        <dbReference type="ARBA" id="ARBA00032480"/>
    </source>
</evidence>
<keyword evidence="7" id="KW-0548">Nucleotidyltransferase</keyword>
<dbReference type="InterPro" id="IPR038469">
    <property type="entry name" value="tRNAHis_GuaTrfase_Thg1_sf"/>
</dbReference>
<dbReference type="FunFam" id="3.30.70.3000:FF:000001">
    <property type="entry name" value="tRNA(His) guanylyltransferase"/>
    <property type="match status" value="1"/>
</dbReference>
<evidence type="ECO:0000256" key="7">
    <source>
        <dbReference type="ARBA" id="ARBA00022695"/>
    </source>
</evidence>
<name>A0ABD2NUJ8_9CUCU</name>
<feature type="domain" description="Thg1 C-terminal" evidence="17">
    <location>
        <begin position="157"/>
        <end position="241"/>
    </location>
</feature>
<dbReference type="EMBL" id="JABFTP020000144">
    <property type="protein sequence ID" value="KAL3282289.1"/>
    <property type="molecule type" value="Genomic_DNA"/>
</dbReference>
<organism evidence="18 19">
    <name type="scientific">Cryptolaemus montrouzieri</name>
    <dbReference type="NCBI Taxonomy" id="559131"/>
    <lineage>
        <taxon>Eukaryota</taxon>
        <taxon>Metazoa</taxon>
        <taxon>Ecdysozoa</taxon>
        <taxon>Arthropoda</taxon>
        <taxon>Hexapoda</taxon>
        <taxon>Insecta</taxon>
        <taxon>Pterygota</taxon>
        <taxon>Neoptera</taxon>
        <taxon>Endopterygota</taxon>
        <taxon>Coleoptera</taxon>
        <taxon>Polyphaga</taxon>
        <taxon>Cucujiformia</taxon>
        <taxon>Coccinelloidea</taxon>
        <taxon>Coccinellidae</taxon>
        <taxon>Scymninae</taxon>
        <taxon>Scymnini</taxon>
        <taxon>Cryptolaemus</taxon>
    </lineage>
</organism>
<dbReference type="PANTHER" id="PTHR12729:SF6">
    <property type="entry name" value="TRNA(HIS) GUANYLYLTRANSFERASE-RELATED"/>
    <property type="match status" value="1"/>
</dbReference>
<feature type="domain" description="tRNAHis guanylyltransferase catalytic" evidence="16">
    <location>
        <begin position="26"/>
        <end position="154"/>
    </location>
</feature>
<evidence type="ECO:0000256" key="3">
    <source>
        <dbReference type="ARBA" id="ARBA00012511"/>
    </source>
</evidence>
<dbReference type="InterPro" id="IPR025845">
    <property type="entry name" value="Thg1_C_dom"/>
</dbReference>
<evidence type="ECO:0000256" key="1">
    <source>
        <dbReference type="ARBA" id="ARBA00001946"/>
    </source>
</evidence>
<evidence type="ECO:0000256" key="13">
    <source>
        <dbReference type="ARBA" id="ARBA00047281"/>
    </source>
</evidence>
<accession>A0ABD2NUJ8</accession>
<keyword evidence="19" id="KW-1185">Reference proteome</keyword>
<dbReference type="PANTHER" id="PTHR12729">
    <property type="entry name" value="TRNA(HIS) GUANYLYLTRANSFERASE-RELATED"/>
    <property type="match status" value="1"/>
</dbReference>
<dbReference type="Pfam" id="PF04446">
    <property type="entry name" value="Thg1"/>
    <property type="match status" value="1"/>
</dbReference>
<gene>
    <name evidence="18" type="ORF">HHI36_005477</name>
</gene>
<dbReference type="Proteomes" id="UP001516400">
    <property type="component" value="Unassembled WGS sequence"/>
</dbReference>
<evidence type="ECO:0000256" key="15">
    <source>
        <dbReference type="ARBA" id="ARBA00065710"/>
    </source>
</evidence>
<reference evidence="18 19" key="1">
    <citation type="journal article" date="2021" name="BMC Biol.">
        <title>Horizontally acquired antibacterial genes associated with adaptive radiation of ladybird beetles.</title>
        <authorList>
            <person name="Li H.S."/>
            <person name="Tang X.F."/>
            <person name="Huang Y.H."/>
            <person name="Xu Z.Y."/>
            <person name="Chen M.L."/>
            <person name="Du X.Y."/>
            <person name="Qiu B.Y."/>
            <person name="Chen P.T."/>
            <person name="Zhang W."/>
            <person name="Slipinski A."/>
            <person name="Escalona H.E."/>
            <person name="Waterhouse R.M."/>
            <person name="Zwick A."/>
            <person name="Pang H."/>
        </authorList>
    </citation>
    <scope>NUCLEOTIDE SEQUENCE [LARGE SCALE GENOMIC DNA]</scope>
    <source>
        <strain evidence="18">SYSU2018</strain>
    </source>
</reference>
<dbReference type="InterPro" id="IPR007537">
    <property type="entry name" value="tRNAHis_GuaTrfase_Thg1"/>
</dbReference>
<evidence type="ECO:0000256" key="14">
    <source>
        <dbReference type="ARBA" id="ARBA00058346"/>
    </source>
</evidence>
<dbReference type="GO" id="GO:0008193">
    <property type="term" value="F:tRNA guanylyltransferase activity"/>
    <property type="evidence" value="ECO:0007669"/>
    <property type="project" value="UniProtKB-EC"/>
</dbReference>
<comment type="similarity">
    <text evidence="2">Belongs to the tRNA(His) guanylyltransferase family.</text>
</comment>
<dbReference type="GO" id="GO:0005525">
    <property type="term" value="F:GTP binding"/>
    <property type="evidence" value="ECO:0007669"/>
    <property type="project" value="UniProtKB-KW"/>
</dbReference>
<comment type="subunit">
    <text evidence="15">Homotetramer. Interacts with MFN1 and MFN2; functions as a guanyl-nucleotide exchange factor/GEF for MFN2 and also probably MFN1.</text>
</comment>
<comment type="cofactor">
    <cofactor evidence="1">
        <name>Mg(2+)</name>
        <dbReference type="ChEBI" id="CHEBI:18420"/>
    </cofactor>
</comment>
<keyword evidence="6" id="KW-0819">tRNA processing</keyword>
<keyword evidence="10" id="KW-0460">Magnesium</keyword>
<keyword evidence="5" id="KW-0808">Transferase</keyword>
<keyword evidence="11" id="KW-0342">GTP-binding</keyword>
<dbReference type="Gene3D" id="3.30.70.3000">
    <property type="match status" value="1"/>
</dbReference>
<evidence type="ECO:0000256" key="11">
    <source>
        <dbReference type="ARBA" id="ARBA00023134"/>
    </source>
</evidence>
<proteinExistence type="inferred from homology"/>
<evidence type="ECO:0000256" key="2">
    <source>
        <dbReference type="ARBA" id="ARBA00010113"/>
    </source>
</evidence>
<dbReference type="InterPro" id="IPR024956">
    <property type="entry name" value="tRNAHis_GuaTrfase_cat"/>
</dbReference>